<dbReference type="InterPro" id="IPR009057">
    <property type="entry name" value="Homeodomain-like_sf"/>
</dbReference>
<accession>A0A9P0QT17</accession>
<keyword evidence="4" id="KW-0677">Repeat</keyword>
<organism evidence="12 13">
    <name type="scientific">[Candida] railenensis</name>
    <dbReference type="NCBI Taxonomy" id="45579"/>
    <lineage>
        <taxon>Eukaryota</taxon>
        <taxon>Fungi</taxon>
        <taxon>Dikarya</taxon>
        <taxon>Ascomycota</taxon>
        <taxon>Saccharomycotina</taxon>
        <taxon>Pichiomycetes</taxon>
        <taxon>Debaryomycetaceae</taxon>
        <taxon>Kurtzmaniella</taxon>
    </lineage>
</organism>
<keyword evidence="13" id="KW-1185">Reference proteome</keyword>
<keyword evidence="5" id="KW-0238">DNA-binding</keyword>
<keyword evidence="3" id="KW-0747">Spliceosome</keyword>
<dbReference type="Pfam" id="PF13921">
    <property type="entry name" value="Myb_DNA-bind_6"/>
    <property type="match status" value="1"/>
</dbReference>
<evidence type="ECO:0000256" key="4">
    <source>
        <dbReference type="ARBA" id="ARBA00022737"/>
    </source>
</evidence>
<dbReference type="EMBL" id="CAKXYY010000014">
    <property type="protein sequence ID" value="CAH2354062.1"/>
    <property type="molecule type" value="Genomic_DNA"/>
</dbReference>
<name>A0A9P0QT17_9ASCO</name>
<dbReference type="PANTHER" id="PTHR45885">
    <property type="entry name" value="CELL DIVISION CYCLE 5-LIKE PROTEIN"/>
    <property type="match status" value="1"/>
</dbReference>
<evidence type="ECO:0000313" key="12">
    <source>
        <dbReference type="EMBL" id="CAH2354062.1"/>
    </source>
</evidence>
<feature type="domain" description="HTH myb-type" evidence="11">
    <location>
        <begin position="59"/>
        <end position="108"/>
    </location>
</feature>
<feature type="domain" description="HTH myb-type" evidence="11">
    <location>
        <begin position="1"/>
        <end position="58"/>
    </location>
</feature>
<feature type="compositionally biased region" description="Basic and acidic residues" evidence="9">
    <location>
        <begin position="147"/>
        <end position="156"/>
    </location>
</feature>
<evidence type="ECO:0000256" key="1">
    <source>
        <dbReference type="ARBA" id="ARBA00010506"/>
    </source>
</evidence>
<feature type="domain" description="Myb-like" evidence="10">
    <location>
        <begin position="7"/>
        <end position="54"/>
    </location>
</feature>
<evidence type="ECO:0000256" key="7">
    <source>
        <dbReference type="ARBA" id="ARBA00023242"/>
    </source>
</evidence>
<dbReference type="Pfam" id="PF11831">
    <property type="entry name" value="Myb_Cef"/>
    <property type="match status" value="1"/>
</dbReference>
<comment type="similarity">
    <text evidence="1">Belongs to the CEF1 family.</text>
</comment>
<dbReference type="CDD" id="cd00167">
    <property type="entry name" value="SANT"/>
    <property type="match status" value="1"/>
</dbReference>
<dbReference type="SMART" id="SM00717">
    <property type="entry name" value="SANT"/>
    <property type="match status" value="2"/>
</dbReference>
<feature type="region of interest" description="Disordered" evidence="9">
    <location>
        <begin position="130"/>
        <end position="336"/>
    </location>
</feature>
<protein>
    <recommendedName>
        <fullName evidence="8">Pre-mRNA-splicing factor CEF1</fullName>
    </recommendedName>
</protein>
<reference evidence="12" key="1">
    <citation type="submission" date="2022-03" db="EMBL/GenBank/DDBJ databases">
        <authorList>
            <person name="Legras J.-L."/>
            <person name="Devillers H."/>
            <person name="Grondin C."/>
        </authorList>
    </citation>
    <scope>NUCLEOTIDE SEQUENCE</scope>
    <source>
        <strain evidence="12">CLIB 1423</strain>
    </source>
</reference>
<proteinExistence type="inferred from homology"/>
<feature type="compositionally biased region" description="Acidic residues" evidence="9">
    <location>
        <begin position="325"/>
        <end position="335"/>
    </location>
</feature>
<dbReference type="InterPro" id="IPR047240">
    <property type="entry name" value="SANT_CDC5L_II"/>
</dbReference>
<evidence type="ECO:0000259" key="11">
    <source>
        <dbReference type="PROSITE" id="PS51294"/>
    </source>
</evidence>
<feature type="compositionally biased region" description="Basic and acidic residues" evidence="9">
    <location>
        <begin position="190"/>
        <end position="209"/>
    </location>
</feature>
<sequence length="662" mass="75659">MPPIYVKGGLWTNVEDEILKAAVSKYGPNQWSRVSSLLVKKTAKQAKARWQEYLNPIVNRSNWTREEDEKLLRLAKLVPNQWRSIAPIMGRTATSCVERYQKLLDDASGYQREQGEDDDAEDELGLAGAGIESLPSTGNNIIGDLNIHPESKPARPDEEDMDEEEREMLSEARARLANTQGKKAKRKARERMLEETKRISQLQKRRELKAAGIKVSIESKNKKKRKEFDYNADIPHEVTPQQGLYDVESEIRSNLSDQSKFNRSVQDQGIQVNDNDKRNKGDKRDKKEKKDNRKREVESIEGEAKSYTNDFSLKRQKLDLPAPDVEMEEGSDDDIDNRILKATLDLKSSQKQKSSLITGESTYSKEREEDDVDDVKKEKVKEDVERSTAVMKSRTDKVKSSLSSLKRLLLSSLSKLPQPQRNPEIVLPSLDEAEEIILTSTEDSSTERFKNIEILKQHDHEKALKRRSQAVQLGLSIPNPSIIKNPGSNVRGLDLLIFNEVNSLLRSDYKRYQDMAYDADLVEDLNEEEYEKVHQEISEEMLKVSQGQSIPSEEILIKTFEAAEASIYKLHDFANKATEIESTISKSTQYQDHSDLSEKLRNNIEALSAESLELDISIKNYSDMQKDEEYAIEARNSRLQGLVDKLVEAEQTASSILRENRR</sequence>
<keyword evidence="2" id="KW-0507">mRNA processing</keyword>
<evidence type="ECO:0000256" key="9">
    <source>
        <dbReference type="SAM" id="MobiDB-lite"/>
    </source>
</evidence>
<evidence type="ECO:0000256" key="3">
    <source>
        <dbReference type="ARBA" id="ARBA00022728"/>
    </source>
</evidence>
<dbReference type="InterPro" id="IPR001005">
    <property type="entry name" value="SANT/Myb"/>
</dbReference>
<feature type="compositionally biased region" description="Basic and acidic residues" evidence="9">
    <location>
        <begin position="274"/>
        <end position="304"/>
    </location>
</feature>
<dbReference type="InterPro" id="IPR047242">
    <property type="entry name" value="CDC5L/Cef1"/>
</dbReference>
<gene>
    <name evidence="12" type="ORF">CLIB1423_14S01178</name>
</gene>
<dbReference type="GO" id="GO:0005681">
    <property type="term" value="C:spliceosomal complex"/>
    <property type="evidence" value="ECO:0007669"/>
    <property type="project" value="UniProtKB-KW"/>
</dbReference>
<feature type="region of interest" description="Disordered" evidence="9">
    <location>
        <begin position="348"/>
        <end position="379"/>
    </location>
</feature>
<feature type="compositionally biased region" description="Acidic residues" evidence="9">
    <location>
        <begin position="157"/>
        <end position="166"/>
    </location>
</feature>
<feature type="compositionally biased region" description="Polar residues" evidence="9">
    <location>
        <begin position="252"/>
        <end position="272"/>
    </location>
</feature>
<dbReference type="CDD" id="cd11659">
    <property type="entry name" value="SANT_CDC5_II"/>
    <property type="match status" value="1"/>
</dbReference>
<dbReference type="GO" id="GO:0000974">
    <property type="term" value="C:Prp19 complex"/>
    <property type="evidence" value="ECO:0007669"/>
    <property type="project" value="InterPro"/>
</dbReference>
<evidence type="ECO:0000259" key="10">
    <source>
        <dbReference type="PROSITE" id="PS50090"/>
    </source>
</evidence>
<evidence type="ECO:0000256" key="2">
    <source>
        <dbReference type="ARBA" id="ARBA00022664"/>
    </source>
</evidence>
<dbReference type="AlphaFoldDB" id="A0A9P0QT17"/>
<dbReference type="PROSITE" id="PS50090">
    <property type="entry name" value="MYB_LIKE"/>
    <property type="match status" value="2"/>
</dbReference>
<dbReference type="GO" id="GO:0003677">
    <property type="term" value="F:DNA binding"/>
    <property type="evidence" value="ECO:0007669"/>
    <property type="project" value="UniProtKB-KW"/>
</dbReference>
<dbReference type="OrthoDB" id="1410009at2759"/>
<dbReference type="GO" id="GO:0000398">
    <property type="term" value="P:mRNA splicing, via spliceosome"/>
    <property type="evidence" value="ECO:0007669"/>
    <property type="project" value="InterPro"/>
</dbReference>
<keyword evidence="7" id="KW-0539">Nucleus</keyword>
<comment type="caution">
    <text evidence="12">The sequence shown here is derived from an EMBL/GenBank/DDBJ whole genome shotgun (WGS) entry which is preliminary data.</text>
</comment>
<dbReference type="PANTHER" id="PTHR45885:SF1">
    <property type="entry name" value="CELL DIVISION CYCLE 5-LIKE PROTEIN"/>
    <property type="match status" value="1"/>
</dbReference>
<dbReference type="PROSITE" id="PS51294">
    <property type="entry name" value="HTH_MYB"/>
    <property type="match status" value="2"/>
</dbReference>
<dbReference type="InterPro" id="IPR017930">
    <property type="entry name" value="Myb_dom"/>
</dbReference>
<dbReference type="InterPro" id="IPR021786">
    <property type="entry name" value="Cdc5p/Cef1_C"/>
</dbReference>
<evidence type="ECO:0000256" key="8">
    <source>
        <dbReference type="ARBA" id="ARBA00034837"/>
    </source>
</evidence>
<feature type="domain" description="Myb-like" evidence="10">
    <location>
        <begin position="55"/>
        <end position="104"/>
    </location>
</feature>
<dbReference type="Proteomes" id="UP000837801">
    <property type="component" value="Unassembled WGS sequence"/>
</dbReference>
<dbReference type="SUPFAM" id="SSF46689">
    <property type="entry name" value="Homeodomain-like"/>
    <property type="match status" value="1"/>
</dbReference>
<dbReference type="Gene3D" id="1.10.10.60">
    <property type="entry name" value="Homeodomain-like"/>
    <property type="match status" value="2"/>
</dbReference>
<keyword evidence="6" id="KW-0508">mRNA splicing</keyword>
<evidence type="ECO:0000256" key="6">
    <source>
        <dbReference type="ARBA" id="ARBA00023187"/>
    </source>
</evidence>
<evidence type="ECO:0000256" key="5">
    <source>
        <dbReference type="ARBA" id="ARBA00023125"/>
    </source>
</evidence>
<evidence type="ECO:0000313" key="13">
    <source>
        <dbReference type="Proteomes" id="UP000837801"/>
    </source>
</evidence>